<evidence type="ECO:0000256" key="13">
    <source>
        <dbReference type="ARBA" id="ARBA00023136"/>
    </source>
</evidence>
<evidence type="ECO:0000256" key="5">
    <source>
        <dbReference type="ARBA" id="ARBA00022692"/>
    </source>
</evidence>
<keyword evidence="6 14" id="KW-0479">Metal-binding</keyword>
<comment type="caution">
    <text evidence="16">The sequence shown here is derived from an EMBL/GenBank/DDBJ whole genome shotgun (WGS) entry which is preliminary data.</text>
</comment>
<keyword evidence="12" id="KW-0129">CBS domain</keyword>
<evidence type="ECO:0000256" key="4">
    <source>
        <dbReference type="ARBA" id="ARBA00022670"/>
    </source>
</evidence>
<keyword evidence="5 14" id="KW-0812">Transmembrane</keyword>
<feature type="transmembrane region" description="Helical" evidence="14">
    <location>
        <begin position="264"/>
        <end position="282"/>
    </location>
</feature>
<evidence type="ECO:0000256" key="11">
    <source>
        <dbReference type="ARBA" id="ARBA00023049"/>
    </source>
</evidence>
<keyword evidence="4 14" id="KW-0645">Protease</keyword>
<dbReference type="EMBL" id="BAABBE010000003">
    <property type="protein sequence ID" value="GAA3628256.1"/>
    <property type="molecule type" value="Genomic_DNA"/>
</dbReference>
<organism evidence="16 17">
    <name type="scientific">Lentzea roselyniae</name>
    <dbReference type="NCBI Taxonomy" id="531940"/>
    <lineage>
        <taxon>Bacteria</taxon>
        <taxon>Bacillati</taxon>
        <taxon>Actinomycetota</taxon>
        <taxon>Actinomycetes</taxon>
        <taxon>Pseudonocardiales</taxon>
        <taxon>Pseudonocardiaceae</taxon>
        <taxon>Lentzea</taxon>
    </lineage>
</organism>
<dbReference type="PIRSF" id="PIRSF006404">
    <property type="entry name" value="UCP006404_Pept_M50_CBS"/>
    <property type="match status" value="1"/>
</dbReference>
<dbReference type="GO" id="GO:0006508">
    <property type="term" value="P:proteolysis"/>
    <property type="evidence" value="ECO:0007669"/>
    <property type="project" value="UniProtKB-KW"/>
</dbReference>
<keyword evidence="9 14" id="KW-0862">Zinc</keyword>
<keyword evidence="17" id="KW-1185">Reference proteome</keyword>
<gene>
    <name evidence="16" type="ORF">GCM10022267_13320</name>
</gene>
<protein>
    <recommendedName>
        <fullName evidence="14">Zinc metalloprotease</fullName>
    </recommendedName>
</protein>
<comment type="similarity">
    <text evidence="2 14">Belongs to the peptidase M50B family.</text>
</comment>
<evidence type="ECO:0000256" key="6">
    <source>
        <dbReference type="ARBA" id="ARBA00022723"/>
    </source>
</evidence>
<sequence length="418" mass="43685">MKSPARDGDRAGRRNVVLMIGTLGQRSDNPRKRYTARSHRRLYSAPVAARISEREGGLLLFRVAGIPVVLAPSWWIGSAIVVAFYAPLVDDLAPGTPPGVGLLLAALFAVFLGLSVLAHELGHCVAALRLGLPVRRLRLYLLGGLSEIMRTPGKPSHEGVVAGAGPVVSVALAAIFGIGAFVMEPGDVVWVLVFQIAAANVAVAIFNLLPGLPLDGGRIVRAGVWAATGQRATGTRVAVVGGFAVAIALVAWALYGVAQGAEDRWLRFGVCALTAWVVVAGAKSELASERRRTWPAGLTLADLIRPVLQLPAESPVADALSTSAGRGVVLVRADGVAAGLLDTEAAERLAAASPFAPAEQAAEPILPETVLLADESGEEIVERVQGTAAWQFLVVDLEGRPAGVLRREDLRAAIEKGV</sequence>
<keyword evidence="8 14" id="KW-0378">Hydrolase</keyword>
<feature type="transmembrane region" description="Helical" evidence="14">
    <location>
        <begin position="59"/>
        <end position="88"/>
    </location>
</feature>
<name>A0ABP7AAV3_9PSEU</name>
<evidence type="ECO:0000256" key="10">
    <source>
        <dbReference type="ARBA" id="ARBA00022989"/>
    </source>
</evidence>
<dbReference type="InterPro" id="IPR016483">
    <property type="entry name" value="UCP006404_Pept_M50_CBS"/>
</dbReference>
<dbReference type="PANTHER" id="PTHR39188">
    <property type="entry name" value="MEMBRANE-ASSOCIATED ZINC METALLOPROTEASE M50B"/>
    <property type="match status" value="1"/>
</dbReference>
<evidence type="ECO:0000259" key="15">
    <source>
        <dbReference type="Pfam" id="PF02163"/>
    </source>
</evidence>
<feature type="domain" description="Peptidase M50" evidence="15">
    <location>
        <begin position="191"/>
        <end position="248"/>
    </location>
</feature>
<evidence type="ECO:0000313" key="16">
    <source>
        <dbReference type="EMBL" id="GAA3628256.1"/>
    </source>
</evidence>
<reference evidence="17" key="1">
    <citation type="journal article" date="2019" name="Int. J. Syst. Evol. Microbiol.">
        <title>The Global Catalogue of Microorganisms (GCM) 10K type strain sequencing project: providing services to taxonomists for standard genome sequencing and annotation.</title>
        <authorList>
            <consortium name="The Broad Institute Genomics Platform"/>
            <consortium name="The Broad Institute Genome Sequencing Center for Infectious Disease"/>
            <person name="Wu L."/>
            <person name="Ma J."/>
        </authorList>
    </citation>
    <scope>NUCLEOTIDE SEQUENCE [LARGE SCALE GENOMIC DNA]</scope>
    <source>
        <strain evidence="17">JCM 17494</strain>
    </source>
</reference>
<dbReference type="GO" id="GO:0008233">
    <property type="term" value="F:peptidase activity"/>
    <property type="evidence" value="ECO:0007669"/>
    <property type="project" value="UniProtKB-KW"/>
</dbReference>
<keyword evidence="13 14" id="KW-0472">Membrane</keyword>
<feature type="transmembrane region" description="Helical" evidence="14">
    <location>
        <begin position="188"/>
        <end position="209"/>
    </location>
</feature>
<evidence type="ECO:0000256" key="12">
    <source>
        <dbReference type="ARBA" id="ARBA00023122"/>
    </source>
</evidence>
<evidence type="ECO:0000256" key="8">
    <source>
        <dbReference type="ARBA" id="ARBA00022801"/>
    </source>
</evidence>
<evidence type="ECO:0000256" key="9">
    <source>
        <dbReference type="ARBA" id="ARBA00022833"/>
    </source>
</evidence>
<feature type="domain" description="Peptidase M50" evidence="15">
    <location>
        <begin position="108"/>
        <end position="182"/>
    </location>
</feature>
<dbReference type="Proteomes" id="UP001500711">
    <property type="component" value="Unassembled WGS sequence"/>
</dbReference>
<evidence type="ECO:0000256" key="1">
    <source>
        <dbReference type="ARBA" id="ARBA00004651"/>
    </source>
</evidence>
<keyword evidence="10 14" id="KW-1133">Transmembrane helix</keyword>
<evidence type="ECO:0000256" key="7">
    <source>
        <dbReference type="ARBA" id="ARBA00022737"/>
    </source>
</evidence>
<keyword evidence="7" id="KW-0677">Repeat</keyword>
<accession>A0ABP7AAV3</accession>
<comment type="subcellular location">
    <subcellularLocation>
        <location evidence="1 14">Cell membrane</location>
        <topology evidence="1 14">Multi-pass membrane protein</topology>
    </subcellularLocation>
</comment>
<evidence type="ECO:0000313" key="17">
    <source>
        <dbReference type="Proteomes" id="UP001500711"/>
    </source>
</evidence>
<evidence type="ECO:0000256" key="3">
    <source>
        <dbReference type="ARBA" id="ARBA00022475"/>
    </source>
</evidence>
<evidence type="ECO:0000256" key="2">
    <source>
        <dbReference type="ARBA" id="ARBA00007931"/>
    </source>
</evidence>
<keyword evidence="3 14" id="KW-1003">Cell membrane</keyword>
<dbReference type="Pfam" id="PF02163">
    <property type="entry name" value="Peptidase_M50"/>
    <property type="match status" value="2"/>
</dbReference>
<evidence type="ECO:0000256" key="14">
    <source>
        <dbReference type="PIRNR" id="PIRNR006404"/>
    </source>
</evidence>
<feature type="transmembrane region" description="Helical" evidence="14">
    <location>
        <begin position="159"/>
        <end position="182"/>
    </location>
</feature>
<dbReference type="PANTHER" id="PTHR39188:SF3">
    <property type="entry name" value="STAGE IV SPORULATION PROTEIN FB"/>
    <property type="match status" value="1"/>
</dbReference>
<feature type="transmembrane region" description="Helical" evidence="14">
    <location>
        <begin position="237"/>
        <end position="258"/>
    </location>
</feature>
<dbReference type="InterPro" id="IPR008915">
    <property type="entry name" value="Peptidase_M50"/>
</dbReference>
<proteinExistence type="inferred from homology"/>
<comment type="cofactor">
    <cofactor evidence="14">
        <name>Zn(2+)</name>
        <dbReference type="ChEBI" id="CHEBI:29105"/>
    </cofactor>
    <text evidence="14">Binds 1 zinc ion per subunit.</text>
</comment>
<keyword evidence="11 14" id="KW-0482">Metalloprotease</keyword>
<feature type="transmembrane region" description="Helical" evidence="14">
    <location>
        <begin position="100"/>
        <end position="128"/>
    </location>
</feature>